<dbReference type="Pfam" id="PF14559">
    <property type="entry name" value="TPR_19"/>
    <property type="match status" value="1"/>
</dbReference>
<reference evidence="1 2" key="1">
    <citation type="journal article" date="2015" name="Genome Announc.">
        <title>Expanding the biotechnology potential of lactobacilli through comparative genomics of 213 strains and associated genera.</title>
        <authorList>
            <person name="Sun Z."/>
            <person name="Harris H.M."/>
            <person name="McCann A."/>
            <person name="Guo C."/>
            <person name="Argimon S."/>
            <person name="Zhang W."/>
            <person name="Yang X."/>
            <person name="Jeffery I.B."/>
            <person name="Cooney J.C."/>
            <person name="Kagawa T.F."/>
            <person name="Liu W."/>
            <person name="Song Y."/>
            <person name="Salvetti E."/>
            <person name="Wrobel A."/>
            <person name="Rasinkangas P."/>
            <person name="Parkhill J."/>
            <person name="Rea M.C."/>
            <person name="O'Sullivan O."/>
            <person name="Ritari J."/>
            <person name="Douillard F.P."/>
            <person name="Paul Ross R."/>
            <person name="Yang R."/>
            <person name="Briner A.E."/>
            <person name="Felis G.E."/>
            <person name="de Vos W.M."/>
            <person name="Barrangou R."/>
            <person name="Klaenhammer T.R."/>
            <person name="Caufield P.W."/>
            <person name="Cui Y."/>
            <person name="Zhang H."/>
            <person name="O'Toole P.W."/>
        </authorList>
    </citation>
    <scope>NUCLEOTIDE SEQUENCE [LARGE SCALE GENOMIC DNA]</scope>
    <source>
        <strain evidence="1 2">DSM 16043</strain>
    </source>
</reference>
<evidence type="ECO:0000313" key="2">
    <source>
        <dbReference type="Proteomes" id="UP000051036"/>
    </source>
</evidence>
<protein>
    <recommendedName>
        <fullName evidence="3">Tetratricopeptide repeat protein</fullName>
    </recommendedName>
</protein>
<dbReference type="RefSeq" id="WP_057797147.1">
    <property type="nucleotide sequence ID" value="NZ_AZFM01000002.1"/>
</dbReference>
<dbReference type="EMBL" id="AZFM01000002">
    <property type="protein sequence ID" value="KRL91313.1"/>
    <property type="molecule type" value="Genomic_DNA"/>
</dbReference>
<evidence type="ECO:0000313" key="1">
    <source>
        <dbReference type="EMBL" id="KRL91313.1"/>
    </source>
</evidence>
<gene>
    <name evidence="1" type="ORF">FC46_GL000612</name>
</gene>
<accession>A0A0R1UD17</accession>
<organism evidence="1 2">
    <name type="scientific">Lactobacillus kalixensis DSM 16043</name>
    <dbReference type="NCBI Taxonomy" id="1423763"/>
    <lineage>
        <taxon>Bacteria</taxon>
        <taxon>Bacillati</taxon>
        <taxon>Bacillota</taxon>
        <taxon>Bacilli</taxon>
        <taxon>Lactobacillales</taxon>
        <taxon>Lactobacillaceae</taxon>
        <taxon>Lactobacillus</taxon>
    </lineage>
</organism>
<dbReference type="STRING" id="1423763.FC46_GL000612"/>
<sequence length="277" mass="31703">MGSLSQKHLMKLAQEDEEKKNYQGAIQNLEEALEMGHNSDIVLNLSKLYRKNKQGDQAYALIKGEPDLFSEQKVFKEYCHVLAENNFLIEALQLENLLGETLPVKVTPVDTNKQQEIMQMFRMKPAISQFDYQNLLKLDLINFKNFAQSLLLDPAQNFAVRLAICEDLIRLGIDEKIKIWVIGEQTTFIPKETELLEKSPIYQEVIAGIADKFRNNPSQLPMMIGEANLVLGSLYPKLSAYIKNTDGFTSDFVSFLKTRDGRSHQSLLEKIYQNLPK</sequence>
<dbReference type="Proteomes" id="UP000051036">
    <property type="component" value="Unassembled WGS sequence"/>
</dbReference>
<name>A0A0R1UD17_9LACO</name>
<proteinExistence type="predicted"/>
<keyword evidence="2" id="KW-1185">Reference proteome</keyword>
<dbReference type="AlphaFoldDB" id="A0A0R1UD17"/>
<dbReference type="OrthoDB" id="2304952at2"/>
<comment type="caution">
    <text evidence="1">The sequence shown here is derived from an EMBL/GenBank/DDBJ whole genome shotgun (WGS) entry which is preliminary data.</text>
</comment>
<evidence type="ECO:0008006" key="3">
    <source>
        <dbReference type="Google" id="ProtNLM"/>
    </source>
</evidence>
<dbReference type="PATRIC" id="fig|1423763.3.peg.616"/>